<protein>
    <recommendedName>
        <fullName evidence="5">Adhesin-like protein</fullName>
    </recommendedName>
</protein>
<dbReference type="Proteomes" id="UP000183442">
    <property type="component" value="Unassembled WGS sequence"/>
</dbReference>
<reference evidence="3" key="2">
    <citation type="submission" date="2016-02" db="EMBL/GenBank/DDBJ databases">
        <title>The draft genome sequence of the rumen methanogen Methanobrevibacter olleyae YLM1.</title>
        <authorList>
            <consortium name="New Zealand Agricultural Greenhouse Gas Research Centre/Pastoral Greenhouse Gas Research Consortium"/>
            <person name="Kelly W.J."/>
            <person name="Li D."/>
            <person name="Lambie S.C."/>
            <person name="Attwood G.T."/>
            <person name="Altermann E."/>
            <person name="Leahy S.C."/>
        </authorList>
    </citation>
    <scope>NUCLEOTIDE SEQUENCE [LARGE SCALE GENOMIC DNA]</scope>
    <source>
        <strain evidence="3">YLM1</strain>
    </source>
</reference>
<dbReference type="PATRIC" id="fig|294671.3.peg.717"/>
<dbReference type="GeneID" id="28488986"/>
<keyword evidence="3" id="KW-1185">Reference proteome</keyword>
<dbReference type="Proteomes" id="UP000066376">
    <property type="component" value="Chromosome"/>
</dbReference>
<dbReference type="KEGG" id="mol:YLM1_0690"/>
<dbReference type="EMBL" id="FOTL01000041">
    <property type="protein sequence ID" value="SFL80128.1"/>
    <property type="molecule type" value="Genomic_DNA"/>
</dbReference>
<reference evidence="2" key="4">
    <citation type="submission" date="2016-10" db="EMBL/GenBank/DDBJ databases">
        <authorList>
            <person name="de Groot N.N."/>
        </authorList>
    </citation>
    <scope>NUCLEOTIDE SEQUENCE [LARGE SCALE GENOMIC DNA]</scope>
    <source>
        <strain evidence="2">DSM 16632</strain>
    </source>
</reference>
<organism evidence="1 3">
    <name type="scientific">Methanobrevibacter olleyae</name>
    <dbReference type="NCBI Taxonomy" id="294671"/>
    <lineage>
        <taxon>Archaea</taxon>
        <taxon>Methanobacteriati</taxon>
        <taxon>Methanobacteriota</taxon>
        <taxon>Methanomada group</taxon>
        <taxon>Methanobacteria</taxon>
        <taxon>Methanobacteriales</taxon>
        <taxon>Methanobacteriaceae</taxon>
        <taxon>Methanobrevibacter</taxon>
    </lineage>
</organism>
<dbReference type="AlphaFoldDB" id="A0A126QZL9"/>
<evidence type="ECO:0000313" key="1">
    <source>
        <dbReference type="EMBL" id="AMK15247.1"/>
    </source>
</evidence>
<proteinExistence type="predicted"/>
<evidence type="ECO:0000313" key="2">
    <source>
        <dbReference type="EMBL" id="SFL80128.1"/>
    </source>
</evidence>
<dbReference type="EMBL" id="CP014265">
    <property type="protein sequence ID" value="AMK15247.1"/>
    <property type="molecule type" value="Genomic_DNA"/>
</dbReference>
<dbReference type="RefSeq" id="WP_067146328.1">
    <property type="nucleotide sequence ID" value="NZ_CP014265.1"/>
</dbReference>
<reference evidence="1 3" key="1">
    <citation type="journal article" date="2016" name="Genome Announc.">
        <title>Draft Genome Sequence of the Rumen Methanogen Methanobrevibacter olleyae YLM1.</title>
        <authorList>
            <person name="Kelly W.J."/>
            <person name="Li D."/>
            <person name="Lambie S.C."/>
            <person name="Cox F."/>
            <person name="Attwood G.T."/>
            <person name="Altermann E."/>
            <person name="Leahy S.C."/>
        </authorList>
    </citation>
    <scope>NUCLEOTIDE SEQUENCE [LARGE SCALE GENOMIC DNA]</scope>
    <source>
        <strain evidence="1 3">YLM1</strain>
    </source>
</reference>
<reference evidence="4" key="3">
    <citation type="submission" date="2016-10" db="EMBL/GenBank/DDBJ databases">
        <authorList>
            <person name="Varghese N."/>
        </authorList>
    </citation>
    <scope>NUCLEOTIDE SEQUENCE [LARGE SCALE GENOMIC DNA]</scope>
    <source>
        <strain evidence="4">DSM 16632</strain>
    </source>
</reference>
<evidence type="ECO:0008006" key="5">
    <source>
        <dbReference type="Google" id="ProtNLM"/>
    </source>
</evidence>
<dbReference type="SUPFAM" id="SSF49478">
    <property type="entry name" value="Cna protein B-type domain"/>
    <property type="match status" value="1"/>
</dbReference>
<gene>
    <name evidence="2" type="ORF">SAMN02910297_01786</name>
    <name evidence="1" type="ORF">YLM1_0690</name>
</gene>
<sequence>MKKNWLLIIALVIVIAISAYILIPTVDTNISCHGVSGLYNNGYITISLYYNESNGTDYSPDYIYLSDKAIVANLTDIYNESTLYNLTTNSAGEAKIKNLKSGKYNVTVSFAGDTVYRPSKWNGTIDLTSKLYLYNRSYYTYRPYTYYTYRPYTYNTTYYTYRYYPTGGYRYYYYYD</sequence>
<accession>A0A126QZL9</accession>
<evidence type="ECO:0000313" key="4">
    <source>
        <dbReference type="Proteomes" id="UP000183442"/>
    </source>
</evidence>
<evidence type="ECO:0000313" key="3">
    <source>
        <dbReference type="Proteomes" id="UP000066376"/>
    </source>
</evidence>
<name>A0A126QZL9_METOL</name>